<dbReference type="AlphaFoldDB" id="A0A835Z2V6"/>
<protein>
    <submittedName>
        <fullName evidence="1">Uncharacterized protein</fullName>
    </submittedName>
</protein>
<dbReference type="Proteomes" id="UP000664859">
    <property type="component" value="Unassembled WGS sequence"/>
</dbReference>
<gene>
    <name evidence="1" type="ORF">JKP88DRAFT_261131</name>
</gene>
<keyword evidence="2" id="KW-1185">Reference proteome</keyword>
<accession>A0A835Z2V6</accession>
<comment type="caution">
    <text evidence="1">The sequence shown here is derived from an EMBL/GenBank/DDBJ whole genome shotgun (WGS) entry which is preliminary data.</text>
</comment>
<reference evidence="1" key="1">
    <citation type="submission" date="2021-02" db="EMBL/GenBank/DDBJ databases">
        <title>First Annotated Genome of the Yellow-green Alga Tribonema minus.</title>
        <authorList>
            <person name="Mahan K.M."/>
        </authorList>
    </citation>
    <scope>NUCLEOTIDE SEQUENCE</scope>
    <source>
        <strain evidence="1">UTEX B ZZ1240</strain>
    </source>
</reference>
<sequence>MQRMLDLEKVPALQTIANLYRKHFGVAMTPHKIRQIYAAYCFHHEYGHLRLEFQAQYTNAIKAYLGHRSERSSSRSAFPVPVLADSECLALMLLQQLIVADNPVYCTMTVVAHKKFACRVCNAPMVSCCVSSFHYAQAHKRLIVTSRTCAPSNSSTAQHVAALQDQACDNRAVLAMDDLCTTFTPQLACCVAGAATRRSLCKCWSGTTLLKAHTLQYRMR</sequence>
<evidence type="ECO:0000313" key="1">
    <source>
        <dbReference type="EMBL" id="KAG5181248.1"/>
    </source>
</evidence>
<name>A0A835Z2V6_9STRA</name>
<dbReference type="EMBL" id="JAFCMP010000334">
    <property type="protein sequence ID" value="KAG5181248.1"/>
    <property type="molecule type" value="Genomic_DNA"/>
</dbReference>
<proteinExistence type="predicted"/>
<organism evidence="1 2">
    <name type="scientific">Tribonema minus</name>
    <dbReference type="NCBI Taxonomy" id="303371"/>
    <lineage>
        <taxon>Eukaryota</taxon>
        <taxon>Sar</taxon>
        <taxon>Stramenopiles</taxon>
        <taxon>Ochrophyta</taxon>
        <taxon>PX clade</taxon>
        <taxon>Xanthophyceae</taxon>
        <taxon>Tribonematales</taxon>
        <taxon>Tribonemataceae</taxon>
        <taxon>Tribonema</taxon>
    </lineage>
</organism>
<evidence type="ECO:0000313" key="2">
    <source>
        <dbReference type="Proteomes" id="UP000664859"/>
    </source>
</evidence>